<dbReference type="RefSeq" id="WP_182042231.1">
    <property type="nucleotide sequence ID" value="NZ_JACDZE010000001.1"/>
</dbReference>
<organism evidence="2 3">
    <name type="scientific">Moheibacter lacus</name>
    <dbReference type="NCBI Taxonomy" id="2745851"/>
    <lineage>
        <taxon>Bacteria</taxon>
        <taxon>Pseudomonadati</taxon>
        <taxon>Bacteroidota</taxon>
        <taxon>Flavobacteriia</taxon>
        <taxon>Flavobacteriales</taxon>
        <taxon>Weeksellaceae</taxon>
        <taxon>Moheibacter</taxon>
    </lineage>
</organism>
<protein>
    <submittedName>
        <fullName evidence="2">Uncharacterized protein</fullName>
    </submittedName>
</protein>
<reference evidence="2 3" key="1">
    <citation type="submission" date="2020-07" db="EMBL/GenBank/DDBJ databases">
        <title>Moheibacter lacus sp. nov., a member of the family Flavobacteriaceae isolated from freshwater lake sediment.</title>
        <authorList>
            <person name="Liu Y."/>
        </authorList>
    </citation>
    <scope>NUCLEOTIDE SEQUENCE [LARGE SCALE GENOMIC DNA]</scope>
    <source>
        <strain evidence="2 3">BDHS18</strain>
    </source>
</reference>
<keyword evidence="1" id="KW-0472">Membrane</keyword>
<feature type="transmembrane region" description="Helical" evidence="1">
    <location>
        <begin position="128"/>
        <end position="148"/>
    </location>
</feature>
<feature type="transmembrane region" description="Helical" evidence="1">
    <location>
        <begin position="154"/>
        <end position="171"/>
    </location>
</feature>
<name>A0A838ZLL4_9FLAO</name>
<dbReference type="Proteomes" id="UP000552241">
    <property type="component" value="Unassembled WGS sequence"/>
</dbReference>
<keyword evidence="1" id="KW-1133">Transmembrane helix</keyword>
<keyword evidence="1" id="KW-0812">Transmembrane</keyword>
<feature type="transmembrane region" description="Helical" evidence="1">
    <location>
        <begin position="178"/>
        <end position="195"/>
    </location>
</feature>
<feature type="transmembrane region" description="Helical" evidence="1">
    <location>
        <begin position="21"/>
        <end position="48"/>
    </location>
</feature>
<dbReference type="EMBL" id="JACDZE010000001">
    <property type="protein sequence ID" value="MBA5628640.1"/>
    <property type="molecule type" value="Genomic_DNA"/>
</dbReference>
<sequence length="224" mass="25072">MNSNPQDQLKEIRSLMERSTRFMSLSGWTGIMAGIYSLIGAVAAYFVIFKMNFISTISTTEIETYGSGRPIHYNYSNGLFELASDKNLLLFLIAFAVIFLSATTAFYQSSVQAKKQGVKLWNSTTKRLFVQVAIPLVTGGLFCFALLYYGNAGLIAPAMLIFYGLALLNGSKYTLKEFHSLALCEIALGLISLFFIGYGLYFWAMGFGILHIIYGILMHKRYNR</sequence>
<keyword evidence="3" id="KW-1185">Reference proteome</keyword>
<evidence type="ECO:0000313" key="2">
    <source>
        <dbReference type="EMBL" id="MBA5628640.1"/>
    </source>
</evidence>
<feature type="transmembrane region" description="Helical" evidence="1">
    <location>
        <begin position="88"/>
        <end position="107"/>
    </location>
</feature>
<evidence type="ECO:0000313" key="3">
    <source>
        <dbReference type="Proteomes" id="UP000552241"/>
    </source>
</evidence>
<accession>A0A838ZLL4</accession>
<dbReference type="AlphaFoldDB" id="A0A838ZLL4"/>
<evidence type="ECO:0000256" key="1">
    <source>
        <dbReference type="SAM" id="Phobius"/>
    </source>
</evidence>
<gene>
    <name evidence="2" type="ORF">HU137_02515</name>
</gene>
<feature type="transmembrane region" description="Helical" evidence="1">
    <location>
        <begin position="201"/>
        <end position="218"/>
    </location>
</feature>
<comment type="caution">
    <text evidence="2">The sequence shown here is derived from an EMBL/GenBank/DDBJ whole genome shotgun (WGS) entry which is preliminary data.</text>
</comment>
<proteinExistence type="predicted"/>